<feature type="compositionally biased region" description="Polar residues" evidence="1">
    <location>
        <begin position="1321"/>
        <end position="1330"/>
    </location>
</feature>
<feature type="compositionally biased region" description="Low complexity" evidence="1">
    <location>
        <begin position="315"/>
        <end position="331"/>
    </location>
</feature>
<feature type="compositionally biased region" description="Pro residues" evidence="1">
    <location>
        <begin position="453"/>
        <end position="462"/>
    </location>
</feature>
<evidence type="ECO:0000313" key="3">
    <source>
        <dbReference type="Proteomes" id="UP001163105"/>
    </source>
</evidence>
<comment type="caution">
    <text evidence="2">The sequence shown here is derived from an EMBL/GenBank/DDBJ whole genome shotgun (WGS) entry which is preliminary data.</text>
</comment>
<feature type="region of interest" description="Disordered" evidence="1">
    <location>
        <begin position="408"/>
        <end position="436"/>
    </location>
</feature>
<feature type="region of interest" description="Disordered" evidence="1">
    <location>
        <begin position="306"/>
        <end position="349"/>
    </location>
</feature>
<name>A0AB34FSU2_9HYPO</name>
<feature type="region of interest" description="Disordered" evidence="1">
    <location>
        <begin position="446"/>
        <end position="465"/>
    </location>
</feature>
<organism evidence="2 3">
    <name type="scientific">Purpureocillium lavendulum</name>
    <dbReference type="NCBI Taxonomy" id="1247861"/>
    <lineage>
        <taxon>Eukaryota</taxon>
        <taxon>Fungi</taxon>
        <taxon>Dikarya</taxon>
        <taxon>Ascomycota</taxon>
        <taxon>Pezizomycotina</taxon>
        <taxon>Sordariomycetes</taxon>
        <taxon>Hypocreomycetidae</taxon>
        <taxon>Hypocreales</taxon>
        <taxon>Ophiocordycipitaceae</taxon>
        <taxon>Purpureocillium</taxon>
    </lineage>
</organism>
<proteinExistence type="predicted"/>
<feature type="compositionally biased region" description="Polar residues" evidence="1">
    <location>
        <begin position="1453"/>
        <end position="1462"/>
    </location>
</feature>
<dbReference type="EMBL" id="JAQHRD010000005">
    <property type="protein sequence ID" value="KAJ6441135.1"/>
    <property type="molecule type" value="Genomic_DNA"/>
</dbReference>
<sequence>MAPKPAHLEAWWLTTGLEPLSRLVDGSDIALRPSDVGYVQAIHRKLRAFDNDPALETSLRESMASIYRTEKAFPSGDFNPRRKMHEALGSVFRRIDEGGIKADRALDGLESLDVVEAHRQRLLAATRDAVRDGGNPDEHHRRLIEELDRQTTTRYRQFHMGLRACILMDALSQHDGRKPASEIMARLNALFPAFSILECETDVDITPYSAGLRDSIRFSVYEHLMGDNPHSPEALQAIYMREAMMRYSEEVKKLEDTCLAALGAMESTTGVGHARRRGSSTGSSFVAVSDGSKSLSPFVITPAVGSPTSTLAGMSRPSSSSARTSSRVASAPPVPNPLLKGMPGRELSASKTDGAAFAGDLTAPPILTYPDDLSTTEFDQHPLAREMNLSSAEKARLGLIIPKQIPSRDFKNKLDSDDEPTDEDRVAGKAVQKSPSKGLRAFRRFTGSKSDAPPVPPLPPIPESLKSTLTTKSLAKLFERRKLRNDLEEPEAVATSTASSGHKHATLSAAFGRSGGRPALKAKFSNPELRVSAGSGASHKASSSGSSGPLTPASSRSPSWPAHPSIDEQVETYAKVEKSPASFALVPPRISPMEYTRTYLLEKAAAQREGRACELPAPEQAWHWTPNWESFLIVPSIPKSINRYAQPLLREPDERDSSDAESATTVKVDAPQSTPCPRLSLNLGGMTAFFPSVMNLARLGMDDSNDEFLLRGSEGRRPMRKSRSFSFPQHTQLTQIAEEQGSDTDEHGHSLLGMRSRSTECLNRLRHRSDAQGSVNDESLGEDRTTLGSQGQLVLYDRAGTMAWLNRADDSSVYSAHSAETAVRLGGSGPCTPRIGRAYSPSSLPEVGSDIAQRENTPLSPSRSAILLSPALARPVIEYSPASLASSSQRVVASSAQAVHIPKGGTSLEYDKDGLAPGSRTRSSPEIPRAREASAGQSHDQTKRGGAGSSTASLSTEAAMQPGLQPAPLKVRKQCSPPSKTGEAERCSIMWQDLSDEINQKLAEFGKFTDASISDEGLIKRTAEARPAAALTPISKVRRSSLGGEPPSNPFRESERTEQAIPQQRSASAAITPSSSKITLDSARVPSFTIADLQTESGFTPSGRKRESRHSALPDSPTLPAQDSPGREMPPMESLARRRRLEKRRGLMSPRSKLQLESSAPQETRRSVSSPAIHGSASGSSSSRAGYSTTAKTLSHKDSSFALNESKGKDAVTLLPRLDESTPRVKPAGSHIPVPVSPATYFDQSPGHRGKRRGAALPATTPLAFQRFDTAARLATVAANAGTRKSSSSSTDKDVRTGRGPSSFSNLLRKYSRSKMDDSGADTSGASTEELSGREKTRSASSSTVRAEQTPRRLHKASSEAHALRVHTMQQNHAREVLTTSSESLMGLQSFIDRQSPSQSPSSQGVASMSSAAKEVRSHTTSEPTQRVKTSLGRRADARPGRKLQKASKENLRSTGPSSRRL</sequence>
<feature type="region of interest" description="Disordered" evidence="1">
    <location>
        <begin position="1030"/>
        <end position="1078"/>
    </location>
</feature>
<feature type="compositionally biased region" description="Low complexity" evidence="1">
    <location>
        <begin position="1278"/>
        <end position="1290"/>
    </location>
</feature>
<accession>A0AB34FSU2</accession>
<feature type="region of interest" description="Disordered" evidence="1">
    <location>
        <begin position="1388"/>
        <end position="1462"/>
    </location>
</feature>
<protein>
    <submittedName>
        <fullName evidence="2">Cytochrome P450 312a1</fullName>
    </submittedName>
</protein>
<evidence type="ECO:0000256" key="1">
    <source>
        <dbReference type="SAM" id="MobiDB-lite"/>
    </source>
</evidence>
<gene>
    <name evidence="2" type="ORF">O9K51_06930</name>
</gene>
<feature type="compositionally biased region" description="Polar residues" evidence="1">
    <location>
        <begin position="660"/>
        <end position="673"/>
    </location>
</feature>
<feature type="compositionally biased region" description="Polar residues" evidence="1">
    <location>
        <begin position="1060"/>
        <end position="1078"/>
    </location>
</feature>
<feature type="compositionally biased region" description="Low complexity" evidence="1">
    <location>
        <begin position="1169"/>
        <end position="1188"/>
    </location>
</feature>
<feature type="region of interest" description="Disordered" evidence="1">
    <location>
        <begin position="530"/>
        <end position="564"/>
    </location>
</feature>
<feature type="region of interest" description="Disordered" evidence="1">
    <location>
        <begin position="904"/>
        <end position="986"/>
    </location>
</feature>
<feature type="region of interest" description="Disordered" evidence="1">
    <location>
        <begin position="1278"/>
        <end position="1361"/>
    </location>
</feature>
<feature type="compositionally biased region" description="Low complexity" evidence="1">
    <location>
        <begin position="949"/>
        <end position="959"/>
    </location>
</feature>
<dbReference type="Proteomes" id="UP001163105">
    <property type="component" value="Unassembled WGS sequence"/>
</dbReference>
<feature type="compositionally biased region" description="Low complexity" evidence="1">
    <location>
        <begin position="1395"/>
        <end position="1413"/>
    </location>
</feature>
<feature type="region of interest" description="Disordered" evidence="1">
    <location>
        <begin position="649"/>
        <end position="673"/>
    </location>
</feature>
<keyword evidence="3" id="KW-1185">Reference proteome</keyword>
<reference evidence="2" key="1">
    <citation type="submission" date="2023-01" db="EMBL/GenBank/DDBJ databases">
        <title>The growth and conidiation of Purpureocillium lavendulum are regulated by nitrogen source and histone H3K14 acetylation.</title>
        <authorList>
            <person name="Tang P."/>
            <person name="Han J."/>
            <person name="Zhang C."/>
            <person name="Tang P."/>
            <person name="Qi F."/>
            <person name="Zhang K."/>
            <person name="Liang L."/>
        </authorList>
    </citation>
    <scope>NUCLEOTIDE SEQUENCE</scope>
    <source>
        <strain evidence="2">YMF1.00683</strain>
    </source>
</reference>
<evidence type="ECO:0000313" key="2">
    <source>
        <dbReference type="EMBL" id="KAJ6441135.1"/>
    </source>
</evidence>
<feature type="region of interest" description="Disordered" evidence="1">
    <location>
        <begin position="1092"/>
        <end position="1255"/>
    </location>
</feature>
<feature type="compositionally biased region" description="Low complexity" evidence="1">
    <location>
        <begin position="532"/>
        <end position="555"/>
    </location>
</feature>